<evidence type="ECO:0000313" key="3">
    <source>
        <dbReference type="Proteomes" id="UP000546213"/>
    </source>
</evidence>
<evidence type="ECO:0000256" key="1">
    <source>
        <dbReference type="SAM" id="MobiDB-lite"/>
    </source>
</evidence>
<dbReference type="EMBL" id="JAAOAS010000069">
    <property type="protein sequence ID" value="KAF5598041.1"/>
    <property type="molecule type" value="Genomic_DNA"/>
</dbReference>
<accession>A0A8H5PKN9</accession>
<protein>
    <submittedName>
        <fullName evidence="2">Uncharacterized protein</fullName>
    </submittedName>
</protein>
<evidence type="ECO:0000313" key="2">
    <source>
        <dbReference type="EMBL" id="KAF5598041.1"/>
    </source>
</evidence>
<name>A0A8H5PKN9_9HYPO</name>
<sequence length="1070" mass="122698">MLSHSRLHQHDSATADLKTTWLPAVRTKPIPIDSVLSDDDGSPDATIIHHETSSFGLDKDHDDSHSRKTSYQGVNGTTIFSRRDFSDGLTSNRHVSQAMSVVSRPGTVRNFSTMHHHHENNPLYDTTALWKLDKEHVENASITVELDVHMQRALDRYCGSVGCAFDFKRSVTPKDFLSLVTNERLRYMPDKGSRLDCILKRADSFGVKFDKIMAAMDEMPTYEASSLVLSSCKTLIRQGGKHSFAVERFFTLLDEAIAIVLIMSRKLNREHSHSHRICSIFQSSLAMIIDIVVDVTASFGRSKSGLNERSIVTQFESRFVVIKTRLTQLRAELYLQTLVRWCDGDSCSTESLLLLLQGLDGFDLETCPPAYLHILVKVCLSLSSHGEHAETLGWYRFLWASLEKHRSDCDISFEQYFEVYQEYLVILGLHQEFSERICLAEEFQNLVLAELGCKHLLYLRARIEFAKILELDSVRYIEAVTIYEELGHFDFHGFDECHREEILGLIEITKYRLSLLFESHPEMGHRAEALLIDSFTSLKLKLCYSDEKVIIALTRIIDYHRKHKHGGTSAAIKVLEEYILGLLVEERAETILFSIAHKMTKLYRELSSVEVGIKFIQHVKDQVLGGQHTVIEGHCGFSHGQLAQLDRRCFIFIYAFEQLLCGYEREHMLDEIIREVYTETCLYEAWSVAVYQTKRDIHVRLAAGARLVAFLEKKGRYGEVRHLRNEIWEIFKTFCPKSISNESESFRQLFELALANIHKKVVSFDLLESLVEVGLAVFTKTRDYSVSLQLFRWSQIYFSQFTKSEQSKAIALAFRISECLSRRQSGTADHLFLELQTVSLEILIEVVLKADHLNVDFHALPFTQLNAIICLLGQRKDYAILERILQCLWETRISSDWSSTTIIATGRRLCEVKFATGHQTSALALLESICYNLRDVYGPCHRLTVECETLRASFLNTCGNYRGARDIHIHLLEEVNKIDRNDSMHDHEHLSSVMYDQAKRLKWVNDHHQTGDDGKGESFYKSILQKTGSHMNGYNAHKHSEVEEGISFGGEKETKWKLPEDWSLPFNEAS</sequence>
<dbReference type="OrthoDB" id="2546325at2759"/>
<dbReference type="AlphaFoldDB" id="A0A8H5PKN9"/>
<feature type="compositionally biased region" description="Basic and acidic residues" evidence="1">
    <location>
        <begin position="47"/>
        <end position="66"/>
    </location>
</feature>
<feature type="region of interest" description="Disordered" evidence="1">
    <location>
        <begin position="33"/>
        <end position="71"/>
    </location>
</feature>
<organism evidence="2 3">
    <name type="scientific">Fusarium pseudocircinatum</name>
    <dbReference type="NCBI Taxonomy" id="56676"/>
    <lineage>
        <taxon>Eukaryota</taxon>
        <taxon>Fungi</taxon>
        <taxon>Dikarya</taxon>
        <taxon>Ascomycota</taxon>
        <taxon>Pezizomycotina</taxon>
        <taxon>Sordariomycetes</taxon>
        <taxon>Hypocreomycetidae</taxon>
        <taxon>Hypocreales</taxon>
        <taxon>Nectriaceae</taxon>
        <taxon>Fusarium</taxon>
        <taxon>Fusarium fujikuroi species complex</taxon>
    </lineage>
</organism>
<gene>
    <name evidence="2" type="ORF">FPCIR_3314</name>
</gene>
<keyword evidence="3" id="KW-1185">Reference proteome</keyword>
<reference evidence="2 3" key="1">
    <citation type="submission" date="2020-05" db="EMBL/GenBank/DDBJ databases">
        <title>Identification and distribution of gene clusters putatively required for synthesis of sphingolipid metabolism inhibitors in phylogenetically diverse species of the filamentous fungus Fusarium.</title>
        <authorList>
            <person name="Kim H.-S."/>
            <person name="Busman M."/>
            <person name="Brown D.W."/>
            <person name="Divon H."/>
            <person name="Uhlig S."/>
            <person name="Proctor R.H."/>
        </authorList>
    </citation>
    <scope>NUCLEOTIDE SEQUENCE [LARGE SCALE GENOMIC DNA]</scope>
    <source>
        <strain evidence="2 3">NRRL 36939</strain>
    </source>
</reference>
<proteinExistence type="predicted"/>
<dbReference type="Proteomes" id="UP000546213">
    <property type="component" value="Unassembled WGS sequence"/>
</dbReference>
<comment type="caution">
    <text evidence="2">The sequence shown here is derived from an EMBL/GenBank/DDBJ whole genome shotgun (WGS) entry which is preliminary data.</text>
</comment>